<evidence type="ECO:0000256" key="2">
    <source>
        <dbReference type="SAM" id="Phobius"/>
    </source>
</evidence>
<dbReference type="Proteomes" id="UP000786989">
    <property type="component" value="Unassembled WGS sequence"/>
</dbReference>
<reference evidence="4" key="1">
    <citation type="journal article" date="2021" name="PeerJ">
        <title>Extensive microbial diversity within the chicken gut microbiome revealed by metagenomics and culture.</title>
        <authorList>
            <person name="Gilroy R."/>
            <person name="Ravi A."/>
            <person name="Getino M."/>
            <person name="Pursley I."/>
            <person name="Horton D.L."/>
            <person name="Alikhan N.F."/>
            <person name="Baker D."/>
            <person name="Gharbi K."/>
            <person name="Hall N."/>
            <person name="Watson M."/>
            <person name="Adriaenssens E.M."/>
            <person name="Foster-Nyarko E."/>
            <person name="Jarju S."/>
            <person name="Secka A."/>
            <person name="Antonio M."/>
            <person name="Oren A."/>
            <person name="Chaudhuri R.R."/>
            <person name="La Ragione R."/>
            <person name="Hildebrand F."/>
            <person name="Pallen M.J."/>
        </authorList>
    </citation>
    <scope>NUCLEOTIDE SEQUENCE</scope>
    <source>
        <strain evidence="4">ChiGjej6B6-11269</strain>
    </source>
</reference>
<name>A0A9D3A0X8_9ACTN</name>
<sequence>MANFCSWCGSPLEPGARYCPECGARVLESVKVDGSVDAVDPMRGFDIVDGEAIPADKTAKLDRERDPSDTDTLVLPTDNAQKRFTLEGAPKKSRTALIVCIALIVVLAAVVAVLVAAQVMGGAQSTESVQATQLQEDSDAQNGDQGSDQESDQAESQNDASGASQAVVQEPEREEMSDDEVFAALDGAYDRLTGYNDRIGDCVSDFNNLFLARSMDDRTAAKKRADTLLSDLEQELTDLEDLRIEAASPYADDAAGVIELYGCQMGRVQSLVDAWEVDVKYDVPSQHEDEILEVLARNNEGGTNKYLTRYDELYPSAQPQRES</sequence>
<feature type="compositionally biased region" description="Polar residues" evidence="1">
    <location>
        <begin position="154"/>
        <end position="167"/>
    </location>
</feature>
<feature type="domain" description="Zinc-ribbon" evidence="3">
    <location>
        <begin position="4"/>
        <end position="25"/>
    </location>
</feature>
<dbReference type="AlphaFoldDB" id="A0A9D3A0X8"/>
<dbReference type="EMBL" id="DYWI01000028">
    <property type="protein sequence ID" value="HJF64830.1"/>
    <property type="molecule type" value="Genomic_DNA"/>
</dbReference>
<protein>
    <submittedName>
        <fullName evidence="4">Zinc ribbon domain-containing protein</fullName>
    </submittedName>
</protein>
<evidence type="ECO:0000313" key="4">
    <source>
        <dbReference type="EMBL" id="HJF64830.1"/>
    </source>
</evidence>
<evidence type="ECO:0000313" key="5">
    <source>
        <dbReference type="Proteomes" id="UP000786989"/>
    </source>
</evidence>
<evidence type="ECO:0000259" key="3">
    <source>
        <dbReference type="Pfam" id="PF13240"/>
    </source>
</evidence>
<dbReference type="Pfam" id="PF13240">
    <property type="entry name" value="Zn_Ribbon_1"/>
    <property type="match status" value="1"/>
</dbReference>
<accession>A0A9D3A0X8</accession>
<organism evidence="4 5">
    <name type="scientific">Slackia equolifaciens</name>
    <dbReference type="NCBI Taxonomy" id="498718"/>
    <lineage>
        <taxon>Bacteria</taxon>
        <taxon>Bacillati</taxon>
        <taxon>Actinomycetota</taxon>
        <taxon>Coriobacteriia</taxon>
        <taxon>Eggerthellales</taxon>
        <taxon>Eggerthellaceae</taxon>
        <taxon>Slackia</taxon>
    </lineage>
</organism>
<comment type="caution">
    <text evidence="4">The sequence shown here is derived from an EMBL/GenBank/DDBJ whole genome shotgun (WGS) entry which is preliminary data.</text>
</comment>
<proteinExistence type="predicted"/>
<gene>
    <name evidence="4" type="ORF">K8U77_01765</name>
</gene>
<keyword evidence="2" id="KW-0472">Membrane</keyword>
<keyword evidence="2" id="KW-0812">Transmembrane</keyword>
<keyword evidence="2" id="KW-1133">Transmembrane helix</keyword>
<evidence type="ECO:0000256" key="1">
    <source>
        <dbReference type="SAM" id="MobiDB-lite"/>
    </source>
</evidence>
<reference evidence="4" key="2">
    <citation type="submission" date="2021-09" db="EMBL/GenBank/DDBJ databases">
        <authorList>
            <person name="Gilroy R."/>
        </authorList>
    </citation>
    <scope>NUCLEOTIDE SEQUENCE</scope>
    <source>
        <strain evidence="4">ChiGjej6B6-11269</strain>
    </source>
</reference>
<feature type="compositionally biased region" description="Polar residues" evidence="1">
    <location>
        <begin position="130"/>
        <end position="146"/>
    </location>
</feature>
<dbReference type="InterPro" id="IPR026870">
    <property type="entry name" value="Zinc_ribbon_dom"/>
</dbReference>
<feature type="region of interest" description="Disordered" evidence="1">
    <location>
        <begin position="130"/>
        <end position="179"/>
    </location>
</feature>
<feature type="transmembrane region" description="Helical" evidence="2">
    <location>
        <begin position="96"/>
        <end position="120"/>
    </location>
</feature>